<dbReference type="Pfam" id="PF00161">
    <property type="entry name" value="RIP"/>
    <property type="match status" value="1"/>
</dbReference>
<gene>
    <name evidence="3" type="ORF">PVAP13_6NG221106</name>
</gene>
<sequence>MFPIVYVLQILKQVLTFTNQAPLSIYTHTSDAMEVHPKLLAMAPEKFAPSQTVTFNVRSDSYTTFISTLRGALAGSKPDKVKDRPVLAKQTGETSQPPRWIHVVLTGDGGAAPKVAIRSDNAYIAGFANRPKGSTEDVWYQLSPRNSTQLFKGAKMLGFNGHYSTLVGGQGVKDLPTLKLGKERTLEAATVLWSYKQDKLMGCADADSAVAADPQQNLKRKLALLAVTLCEAARLEPVRVEINGGWKHELSITDKEVLYIGDWSDLSTALLAWQADKFKNDATHFSKFKGLGISDGGGALAVVQLLLNKPPKKGLLAWLKHLWGLLVRKNNSEQVLQEEKQYYDQQKTEKGKIRRGPKSSSIVNPL</sequence>
<evidence type="ECO:0000256" key="2">
    <source>
        <dbReference type="SAM" id="MobiDB-lite"/>
    </source>
</evidence>
<dbReference type="EC" id="3.2.2.22" evidence="1"/>
<dbReference type="EMBL" id="CM029048">
    <property type="protein sequence ID" value="KAG2578520.1"/>
    <property type="molecule type" value="Genomic_DNA"/>
</dbReference>
<keyword evidence="4" id="KW-1185">Reference proteome</keyword>
<proteinExistence type="inferred from homology"/>
<dbReference type="GO" id="GO:0090729">
    <property type="term" value="F:toxin activity"/>
    <property type="evidence" value="ECO:0007669"/>
    <property type="project" value="UniProtKB-KW"/>
</dbReference>
<accession>A0A8T0QZP9</accession>
<dbReference type="GO" id="GO:0030598">
    <property type="term" value="F:rRNA N-glycosylase activity"/>
    <property type="evidence" value="ECO:0007669"/>
    <property type="project" value="UniProtKB-EC"/>
</dbReference>
<name>A0A8T0QZP9_PANVG</name>
<comment type="similarity">
    <text evidence="1">Belongs to the ribosome-inactivating protein family.</text>
</comment>
<keyword evidence="1" id="KW-0611">Plant defense</keyword>
<dbReference type="Proteomes" id="UP000823388">
    <property type="component" value="Chromosome 6N"/>
</dbReference>
<comment type="caution">
    <text evidence="3">The sequence shown here is derived from an EMBL/GenBank/DDBJ whole genome shotgun (WGS) entry which is preliminary data.</text>
</comment>
<dbReference type="SUPFAM" id="SSF56371">
    <property type="entry name" value="Ribosome inactivating proteins (RIP)"/>
    <property type="match status" value="1"/>
</dbReference>
<dbReference type="PANTHER" id="PTHR33453:SF44">
    <property type="entry name" value="RRNA N-GLYCOSYLASE"/>
    <property type="match status" value="1"/>
</dbReference>
<dbReference type="GO" id="GO:0017148">
    <property type="term" value="P:negative regulation of translation"/>
    <property type="evidence" value="ECO:0007669"/>
    <property type="project" value="UniProtKB-KW"/>
</dbReference>
<dbReference type="Gene3D" id="3.40.420.10">
    <property type="entry name" value="Ricin (A subunit), domain 1"/>
    <property type="match status" value="1"/>
</dbReference>
<keyword evidence="1" id="KW-0800">Toxin</keyword>
<reference evidence="3" key="1">
    <citation type="submission" date="2020-05" db="EMBL/GenBank/DDBJ databases">
        <title>WGS assembly of Panicum virgatum.</title>
        <authorList>
            <person name="Lovell J.T."/>
            <person name="Jenkins J."/>
            <person name="Shu S."/>
            <person name="Juenger T.E."/>
            <person name="Schmutz J."/>
        </authorList>
    </citation>
    <scope>NUCLEOTIDE SEQUENCE</scope>
    <source>
        <strain evidence="3">AP13</strain>
    </source>
</reference>
<keyword evidence="1" id="KW-0652">Protein synthesis inhibitor</keyword>
<evidence type="ECO:0000313" key="3">
    <source>
        <dbReference type="EMBL" id="KAG2578520.1"/>
    </source>
</evidence>
<dbReference type="AlphaFoldDB" id="A0A8T0QZP9"/>
<dbReference type="GO" id="GO:0006952">
    <property type="term" value="P:defense response"/>
    <property type="evidence" value="ECO:0007669"/>
    <property type="project" value="UniProtKB-KW"/>
</dbReference>
<dbReference type="InterPro" id="IPR036041">
    <property type="entry name" value="Ribosome-inact_prot_sf"/>
</dbReference>
<comment type="catalytic activity">
    <reaction evidence="1">
        <text>Endohydrolysis of the N-glycosidic bond at one specific adenosine on the 28S rRNA.</text>
        <dbReference type="EC" id="3.2.2.22"/>
    </reaction>
</comment>
<dbReference type="PANTHER" id="PTHR33453">
    <property type="match status" value="1"/>
</dbReference>
<dbReference type="InterPro" id="IPR016138">
    <property type="entry name" value="Ribosome_inactivat_prot_sub1"/>
</dbReference>
<protein>
    <recommendedName>
        <fullName evidence="1">rRNA N-glycosylase</fullName>
        <ecNumber evidence="1">3.2.2.22</ecNumber>
    </recommendedName>
</protein>
<organism evidence="3 4">
    <name type="scientific">Panicum virgatum</name>
    <name type="common">Blackwell switchgrass</name>
    <dbReference type="NCBI Taxonomy" id="38727"/>
    <lineage>
        <taxon>Eukaryota</taxon>
        <taxon>Viridiplantae</taxon>
        <taxon>Streptophyta</taxon>
        <taxon>Embryophyta</taxon>
        <taxon>Tracheophyta</taxon>
        <taxon>Spermatophyta</taxon>
        <taxon>Magnoliopsida</taxon>
        <taxon>Liliopsida</taxon>
        <taxon>Poales</taxon>
        <taxon>Poaceae</taxon>
        <taxon>PACMAD clade</taxon>
        <taxon>Panicoideae</taxon>
        <taxon>Panicodae</taxon>
        <taxon>Paniceae</taxon>
        <taxon>Panicinae</taxon>
        <taxon>Panicum</taxon>
        <taxon>Panicum sect. Hiantes</taxon>
    </lineage>
</organism>
<feature type="region of interest" description="Disordered" evidence="2">
    <location>
        <begin position="344"/>
        <end position="366"/>
    </location>
</feature>
<evidence type="ECO:0000313" key="4">
    <source>
        <dbReference type="Proteomes" id="UP000823388"/>
    </source>
</evidence>
<dbReference type="InterPro" id="IPR001574">
    <property type="entry name" value="Ribosome_inactivat_prot"/>
</dbReference>
<evidence type="ECO:0000256" key="1">
    <source>
        <dbReference type="RuleBase" id="RU004915"/>
    </source>
</evidence>
<keyword evidence="1" id="KW-0378">Hydrolase</keyword>